<sequence>MYPWYLNKNPRCLLCQNDYYQKPSLSEDNRKKVSYVSEVPLVPKKEYKVSSIPEVSLVPKKEYKVSSLPNSDYYKKSLVLEDNYRKVSFVPEVASIPR</sequence>
<keyword evidence="2" id="KW-1185">Reference proteome</keyword>
<reference evidence="1 2" key="1">
    <citation type="submission" date="2024-02" db="EMBL/GenBank/DDBJ databases">
        <title>de novo genome assembly of Solanum bulbocastanum strain 11H21.</title>
        <authorList>
            <person name="Hosaka A.J."/>
        </authorList>
    </citation>
    <scope>NUCLEOTIDE SEQUENCE [LARGE SCALE GENOMIC DNA]</scope>
    <source>
        <tissue evidence="1">Young leaves</tissue>
    </source>
</reference>
<comment type="caution">
    <text evidence="1">The sequence shown here is derived from an EMBL/GenBank/DDBJ whole genome shotgun (WGS) entry which is preliminary data.</text>
</comment>
<gene>
    <name evidence="1" type="ORF">RDI58_028850</name>
</gene>
<evidence type="ECO:0000313" key="1">
    <source>
        <dbReference type="EMBL" id="KAK6773612.1"/>
    </source>
</evidence>
<proteinExistence type="predicted"/>
<accession>A0AAN8SVP8</accession>
<evidence type="ECO:0000313" key="2">
    <source>
        <dbReference type="Proteomes" id="UP001371456"/>
    </source>
</evidence>
<dbReference type="EMBL" id="JBANQN010000012">
    <property type="protein sequence ID" value="KAK6773612.1"/>
    <property type="molecule type" value="Genomic_DNA"/>
</dbReference>
<organism evidence="1 2">
    <name type="scientific">Solanum bulbocastanum</name>
    <name type="common">Wild potato</name>
    <dbReference type="NCBI Taxonomy" id="147425"/>
    <lineage>
        <taxon>Eukaryota</taxon>
        <taxon>Viridiplantae</taxon>
        <taxon>Streptophyta</taxon>
        <taxon>Embryophyta</taxon>
        <taxon>Tracheophyta</taxon>
        <taxon>Spermatophyta</taxon>
        <taxon>Magnoliopsida</taxon>
        <taxon>eudicotyledons</taxon>
        <taxon>Gunneridae</taxon>
        <taxon>Pentapetalae</taxon>
        <taxon>asterids</taxon>
        <taxon>lamiids</taxon>
        <taxon>Solanales</taxon>
        <taxon>Solanaceae</taxon>
        <taxon>Solanoideae</taxon>
        <taxon>Solaneae</taxon>
        <taxon>Solanum</taxon>
    </lineage>
</organism>
<dbReference type="AlphaFoldDB" id="A0AAN8SVP8"/>
<dbReference type="Proteomes" id="UP001371456">
    <property type="component" value="Unassembled WGS sequence"/>
</dbReference>
<name>A0AAN8SVP8_SOLBU</name>
<protein>
    <submittedName>
        <fullName evidence="1">Uncharacterized protein</fullName>
    </submittedName>
</protein>